<name>A0A9W9CNU8_9PLEO</name>
<dbReference type="AlphaFoldDB" id="A0A9W9CNU8"/>
<organism evidence="1 2">
    <name type="scientific">Neocucurbitaria cava</name>
    <dbReference type="NCBI Taxonomy" id="798079"/>
    <lineage>
        <taxon>Eukaryota</taxon>
        <taxon>Fungi</taxon>
        <taxon>Dikarya</taxon>
        <taxon>Ascomycota</taxon>
        <taxon>Pezizomycotina</taxon>
        <taxon>Dothideomycetes</taxon>
        <taxon>Pleosporomycetidae</taxon>
        <taxon>Pleosporales</taxon>
        <taxon>Pleosporineae</taxon>
        <taxon>Cucurbitariaceae</taxon>
        <taxon>Neocucurbitaria</taxon>
    </lineage>
</organism>
<reference evidence="1" key="1">
    <citation type="submission" date="2022-10" db="EMBL/GenBank/DDBJ databases">
        <title>Tapping the CABI collections for fungal endophytes: first genome assemblies for Collariella, Neodidymelliopsis, Ascochyta clinopodiicola, Didymella pomorum, Didymosphaeria variabile, Neocosmospora piperis and Neocucurbitaria cava.</title>
        <authorList>
            <person name="Hill R."/>
        </authorList>
    </citation>
    <scope>NUCLEOTIDE SEQUENCE</scope>
    <source>
        <strain evidence="1">IMI 356814</strain>
    </source>
</reference>
<gene>
    <name evidence="1" type="ORF">N0V83_004158</name>
</gene>
<dbReference type="Gene3D" id="1.25.40.10">
    <property type="entry name" value="Tetratricopeptide repeat domain"/>
    <property type="match status" value="4"/>
</dbReference>
<evidence type="ECO:0000313" key="2">
    <source>
        <dbReference type="Proteomes" id="UP001140560"/>
    </source>
</evidence>
<dbReference type="SUPFAM" id="SSF48452">
    <property type="entry name" value="TPR-like"/>
    <property type="match status" value="4"/>
</dbReference>
<protein>
    <recommendedName>
        <fullName evidence="3">TPR-like protein</fullName>
    </recommendedName>
</protein>
<accession>A0A9W9CNU8</accession>
<dbReference type="Proteomes" id="UP001140560">
    <property type="component" value="Unassembled WGS sequence"/>
</dbReference>
<evidence type="ECO:0000313" key="1">
    <source>
        <dbReference type="EMBL" id="KAJ4372384.1"/>
    </source>
</evidence>
<dbReference type="Pfam" id="PF13374">
    <property type="entry name" value="TPR_10"/>
    <property type="match status" value="2"/>
</dbReference>
<proteinExistence type="predicted"/>
<keyword evidence="2" id="KW-1185">Reference proteome</keyword>
<dbReference type="PANTHER" id="PTHR46082:SF6">
    <property type="entry name" value="AAA+ ATPASE DOMAIN-CONTAINING PROTEIN-RELATED"/>
    <property type="match status" value="1"/>
</dbReference>
<evidence type="ECO:0008006" key="3">
    <source>
        <dbReference type="Google" id="ProtNLM"/>
    </source>
</evidence>
<dbReference type="OrthoDB" id="3695626at2759"/>
<dbReference type="SMART" id="SM00028">
    <property type="entry name" value="TPR"/>
    <property type="match status" value="4"/>
</dbReference>
<comment type="caution">
    <text evidence="1">The sequence shown here is derived from an EMBL/GenBank/DDBJ whole genome shotgun (WGS) entry which is preliminary data.</text>
</comment>
<dbReference type="InterPro" id="IPR019734">
    <property type="entry name" value="TPR_rpt"/>
</dbReference>
<dbReference type="Pfam" id="PF13424">
    <property type="entry name" value="TPR_12"/>
    <property type="match status" value="2"/>
</dbReference>
<dbReference type="InterPro" id="IPR011990">
    <property type="entry name" value="TPR-like_helical_dom_sf"/>
</dbReference>
<dbReference type="PANTHER" id="PTHR46082">
    <property type="entry name" value="ATP/GTP-BINDING PROTEIN-RELATED"/>
    <property type="match status" value="1"/>
</dbReference>
<dbReference type="InterPro" id="IPR053137">
    <property type="entry name" value="NLR-like"/>
</dbReference>
<sequence length="857" mass="99304">MQCSRQNAGSLTVEAKESHNVSTLNEYDREDSESFIEEETVDYRKNFAEWYYEKGDLEEASKLYSSLVFQCMRTTGYAKLIFQMRFHMAQISWLLGYHKESEKMFRTLNEAVEIMEEQDICDMAKWLALAQWKQGKYQEAESTIVHCFTENSETRRNLPALLSTRALILASMGSFRKALQLSFKAIDGGRYPIDQDGSNVVYILNHARVLSEIGQYDEAAESNNEALVNMQKLWGPRHFATLDAASLRVWLLVVNNKTVRPSEEVQQTLRQLRERLGEEHPSTLQTVQTLVLAYKNDGRYSDAEETARYLLRKCDENRELGPGHPQTLRSKTMLAEVLLALGKWKEAELCQREVVAEKGVTYFHRITLANILREQGKWDEALDLAIRVLIEQLNRFRSDQEVDHQQEPDQPKELSGEEITNYELRHILRSSKYVTHTLRNLPSELYDPLATHDSVRVYPILVQTMQCVALCEQKRDDANLTFVENILNKIYDICFRKIGEMHPFTIGLKYDLAVNYRLRGSFDEALQAVNHVVEQRQRILGSDHPDYLLGRHERAVILFRLGKWQEALTEQESTLKAQEFLLGRKHPTTILSRYTLAGLYHSLNQLEKGDVLLEAVIADQRRIYNQEAGESGDHPIVLRSRARHALICLDRAMVEQDEARFASAEREQQIIVERRREYLGADHHITQSSYNDLAQIKQARGERKEAEKIYTMLLTGLDARDKRDIDVNGRPNMLQFQIQSNLATCYYEMERFEDAEKLQTELLNEIEMSRVGRRENDERFVASAFNLALTCKALNDFGRACSFLKKAVRESERLVGVKHPQTQELKATLAKWTQTRGYQESVDPEQIHDEADRDRFI</sequence>
<dbReference type="EMBL" id="JAPEUY010000006">
    <property type="protein sequence ID" value="KAJ4372384.1"/>
    <property type="molecule type" value="Genomic_DNA"/>
</dbReference>